<dbReference type="Gene3D" id="2.70.150.10">
    <property type="entry name" value="Calcium-transporting ATPase, cytoplasmic transduction domain A"/>
    <property type="match status" value="1"/>
</dbReference>
<dbReference type="InterPro" id="IPR017969">
    <property type="entry name" value="Heavy-metal-associated_CS"/>
</dbReference>
<dbReference type="InterPro" id="IPR036412">
    <property type="entry name" value="HAD-like_sf"/>
</dbReference>
<feature type="transmembrane region" description="Helical" evidence="15">
    <location>
        <begin position="417"/>
        <end position="440"/>
    </location>
</feature>
<dbReference type="GO" id="GO:0005886">
    <property type="term" value="C:plasma membrane"/>
    <property type="evidence" value="ECO:0007669"/>
    <property type="project" value="UniProtKB-SubCell"/>
</dbReference>
<dbReference type="GO" id="GO:0140581">
    <property type="term" value="F:P-type monovalent copper transporter activity"/>
    <property type="evidence" value="ECO:0007669"/>
    <property type="project" value="UniProtKB-EC"/>
</dbReference>
<keyword evidence="11 15" id="KW-1133">Transmembrane helix</keyword>
<dbReference type="CDD" id="cd00371">
    <property type="entry name" value="HMA"/>
    <property type="match status" value="1"/>
</dbReference>
<keyword evidence="5 15" id="KW-0812">Transmembrane</keyword>
<dbReference type="SUPFAM" id="SSF81653">
    <property type="entry name" value="Calcium ATPase, transduction domain A"/>
    <property type="match status" value="1"/>
</dbReference>
<keyword evidence="8" id="KW-0813">Transport</keyword>
<proteinExistence type="inferred from homology"/>
<keyword evidence="9 15" id="KW-0067">ATP-binding</keyword>
<dbReference type="PRINTS" id="PR00119">
    <property type="entry name" value="CATATPASE"/>
</dbReference>
<dbReference type="Gene3D" id="3.40.1110.10">
    <property type="entry name" value="Calcium-transporting ATPase, cytoplasmic domain N"/>
    <property type="match status" value="1"/>
</dbReference>
<dbReference type="AlphaFoldDB" id="A0A9D2NJI4"/>
<keyword evidence="8" id="KW-0187">Copper transport</keyword>
<dbReference type="NCBIfam" id="TIGR01525">
    <property type="entry name" value="ATPase-IB_hvy"/>
    <property type="match status" value="1"/>
</dbReference>
<evidence type="ECO:0000313" key="18">
    <source>
        <dbReference type="Proteomes" id="UP000823891"/>
    </source>
</evidence>
<comment type="caution">
    <text evidence="17">The sequence shown here is derived from an EMBL/GenBank/DDBJ whole genome shotgun (WGS) entry which is preliminary data.</text>
</comment>
<dbReference type="Proteomes" id="UP000823891">
    <property type="component" value="Unassembled WGS sequence"/>
</dbReference>
<dbReference type="FunFam" id="2.70.150.10:FF:000020">
    <property type="entry name" value="Copper-exporting P-type ATPase A"/>
    <property type="match status" value="1"/>
</dbReference>
<dbReference type="SUPFAM" id="SSF81665">
    <property type="entry name" value="Calcium ATPase, transmembrane domain M"/>
    <property type="match status" value="1"/>
</dbReference>
<evidence type="ECO:0000256" key="13">
    <source>
        <dbReference type="ARBA" id="ARBA00023136"/>
    </source>
</evidence>
<feature type="domain" description="HMA" evidence="16">
    <location>
        <begin position="2"/>
        <end position="69"/>
    </location>
</feature>
<dbReference type="PANTHER" id="PTHR43520">
    <property type="entry name" value="ATP7, ISOFORM B"/>
    <property type="match status" value="1"/>
</dbReference>
<dbReference type="GO" id="GO:0005507">
    <property type="term" value="F:copper ion binding"/>
    <property type="evidence" value="ECO:0007669"/>
    <property type="project" value="TreeGrafter"/>
</dbReference>
<dbReference type="Gene3D" id="3.40.50.1000">
    <property type="entry name" value="HAD superfamily/HAD-like"/>
    <property type="match status" value="1"/>
</dbReference>
<protein>
    <recommendedName>
        <fullName evidence="3">P-type Cu(+) transporter</fullName>
        <ecNumber evidence="3">7.2.2.8</ecNumber>
    </recommendedName>
</protein>
<dbReference type="GO" id="GO:0016887">
    <property type="term" value="F:ATP hydrolysis activity"/>
    <property type="evidence" value="ECO:0007669"/>
    <property type="project" value="InterPro"/>
</dbReference>
<dbReference type="InterPro" id="IPR044492">
    <property type="entry name" value="P_typ_ATPase_HD_dom"/>
</dbReference>
<dbReference type="SUPFAM" id="SSF56784">
    <property type="entry name" value="HAD-like"/>
    <property type="match status" value="1"/>
</dbReference>
<dbReference type="PANTHER" id="PTHR43520:SF8">
    <property type="entry name" value="P-TYPE CU(+) TRANSPORTER"/>
    <property type="match status" value="1"/>
</dbReference>
<feature type="transmembrane region" description="Helical" evidence="15">
    <location>
        <begin position="235"/>
        <end position="255"/>
    </location>
</feature>
<evidence type="ECO:0000256" key="11">
    <source>
        <dbReference type="ARBA" id="ARBA00022989"/>
    </source>
</evidence>
<feature type="transmembrane region" description="Helical" evidence="15">
    <location>
        <begin position="389"/>
        <end position="411"/>
    </location>
</feature>
<dbReference type="InterPro" id="IPR018303">
    <property type="entry name" value="ATPase_P-typ_P_site"/>
</dbReference>
<dbReference type="Pfam" id="PF00122">
    <property type="entry name" value="E1-E2_ATPase"/>
    <property type="match status" value="1"/>
</dbReference>
<dbReference type="InterPro" id="IPR001757">
    <property type="entry name" value="P_typ_ATPase"/>
</dbReference>
<evidence type="ECO:0000256" key="15">
    <source>
        <dbReference type="RuleBase" id="RU362081"/>
    </source>
</evidence>
<dbReference type="GO" id="GO:0043682">
    <property type="term" value="F:P-type divalent copper transporter activity"/>
    <property type="evidence" value="ECO:0007669"/>
    <property type="project" value="TreeGrafter"/>
</dbReference>
<name>A0A9D2NJI4_9FIRM</name>
<dbReference type="InterPro" id="IPR036163">
    <property type="entry name" value="HMA_dom_sf"/>
</dbReference>
<comment type="catalytic activity">
    <reaction evidence="14">
        <text>Cu(+)(in) + ATP + H2O = Cu(+)(out) + ADP + phosphate + H(+)</text>
        <dbReference type="Rhea" id="RHEA:25792"/>
        <dbReference type="ChEBI" id="CHEBI:15377"/>
        <dbReference type="ChEBI" id="CHEBI:15378"/>
        <dbReference type="ChEBI" id="CHEBI:30616"/>
        <dbReference type="ChEBI" id="CHEBI:43474"/>
        <dbReference type="ChEBI" id="CHEBI:49552"/>
        <dbReference type="ChEBI" id="CHEBI:456216"/>
        <dbReference type="EC" id="7.2.2.8"/>
    </reaction>
</comment>
<dbReference type="InterPro" id="IPR023299">
    <property type="entry name" value="ATPase_P-typ_cyto_dom_N"/>
</dbReference>
<dbReference type="NCBIfam" id="TIGR01494">
    <property type="entry name" value="ATPase_P-type"/>
    <property type="match status" value="1"/>
</dbReference>
<feature type="transmembrane region" description="Helical" evidence="15">
    <location>
        <begin position="755"/>
        <end position="774"/>
    </location>
</feature>
<evidence type="ECO:0000313" key="17">
    <source>
        <dbReference type="EMBL" id="HJC25572.1"/>
    </source>
</evidence>
<dbReference type="Pfam" id="PF00702">
    <property type="entry name" value="Hydrolase"/>
    <property type="match status" value="1"/>
</dbReference>
<dbReference type="SFLD" id="SFLDF00027">
    <property type="entry name" value="p-type_atpase"/>
    <property type="match status" value="1"/>
</dbReference>
<dbReference type="InterPro" id="IPR023298">
    <property type="entry name" value="ATPase_P-typ_TM_dom_sf"/>
</dbReference>
<dbReference type="InterPro" id="IPR006121">
    <property type="entry name" value="HMA_dom"/>
</dbReference>
<dbReference type="NCBIfam" id="TIGR01511">
    <property type="entry name" value="ATPase-IB1_Cu"/>
    <property type="match status" value="1"/>
</dbReference>
<dbReference type="Gene3D" id="3.30.70.100">
    <property type="match status" value="1"/>
</dbReference>
<dbReference type="PRINTS" id="PR00941">
    <property type="entry name" value="CDATPASE"/>
</dbReference>
<evidence type="ECO:0000259" key="16">
    <source>
        <dbReference type="PROSITE" id="PS50846"/>
    </source>
</evidence>
<evidence type="ECO:0000256" key="4">
    <source>
        <dbReference type="ARBA" id="ARBA00022475"/>
    </source>
</evidence>
<evidence type="ECO:0000256" key="10">
    <source>
        <dbReference type="ARBA" id="ARBA00022967"/>
    </source>
</evidence>
<feature type="transmembrane region" description="Helical" evidence="15">
    <location>
        <begin position="733"/>
        <end position="749"/>
    </location>
</feature>
<dbReference type="SUPFAM" id="SSF55008">
    <property type="entry name" value="HMA, heavy metal-associated domain"/>
    <property type="match status" value="1"/>
</dbReference>
<dbReference type="SFLD" id="SFLDS00003">
    <property type="entry name" value="Haloacid_Dehalogenase"/>
    <property type="match status" value="1"/>
</dbReference>
<dbReference type="SFLD" id="SFLDG00002">
    <property type="entry name" value="C1.7:_P-type_atpase_like"/>
    <property type="match status" value="1"/>
</dbReference>
<accession>A0A9D2NJI4</accession>
<dbReference type="InterPro" id="IPR023214">
    <property type="entry name" value="HAD_sf"/>
</dbReference>
<reference evidence="17" key="2">
    <citation type="submission" date="2021-04" db="EMBL/GenBank/DDBJ databases">
        <authorList>
            <person name="Gilroy R."/>
        </authorList>
    </citation>
    <scope>NUCLEOTIDE SEQUENCE</scope>
    <source>
        <strain evidence="17">USAMLcec2-132</strain>
    </source>
</reference>
<sequence>MNELSLRVSGLTCAACATGLTRYLSKQSGIRTANASYTNATLFLEYDPDIISDFSQIDSLIRKAGFRIPAERVTLACHGMEDGRRMDTCVHALERVFGVKSVSLDEAEATLLVEVWPIGLSTKELTAILRKEGVNASVVKVEGGEEEQEQLQQVHMLRRLCAAVLLTMPLMWNPSPALQFVLATAVQFFPGRFFYRGAWQSVRSRCLNMDFLVAASTTLIYLYSTYLAWTVRSDIQLYFLSQCVLLCLIFFGKYMELVARGVTARSIRGLLNLQPDEAVIERDGREIRISVSEIREYDVVVLHAGDRVPADGRILSGDCLIDESMLTGESVPVHKKPGDRITAGTLNRSGGIRAIATSVGKDTVLQKIIRTVRKAQLSKAPIQDYADKIAARFIPAVLFAAAGIFCVWYFALTDHEFEKSILISCGVLVVACPCALGLATPTGMIVGMGRAAELGVLFRSAADLEKLCKVNTFIFDKTGTLTCGTLHIAKAIFFDEEKEEQLLQMIAALERYSSHPAAVAIADFCSAKGNGTLPISVDSFTEQVGYGVSGCVKGHNILCGSRTYLENQGINLLRSFESDHFPESEYTEIYASVDGKLAGIFELSDQLREGASQVIQELQARGIEVWMLSGDREKAARAIGTQSGISHILWEVRPEGKAKQLRKLQKEGKIVAMAGDGINDAPALAYADVSIAMGNGTDIAMDTAGIMLPGGRLEAIPTAIDLSAQVMRNIRQNLIWALAYNSICIPLAACGIMNPSIAAAAMSASSISVLLHALRLQKFTPKKQ</sequence>
<dbReference type="CDD" id="cd02094">
    <property type="entry name" value="P-type_ATPase_Cu-like"/>
    <property type="match status" value="1"/>
</dbReference>
<dbReference type="EC" id="7.2.2.8" evidence="3"/>
<dbReference type="PROSITE" id="PS50846">
    <property type="entry name" value="HMA_2"/>
    <property type="match status" value="1"/>
</dbReference>
<evidence type="ECO:0000256" key="1">
    <source>
        <dbReference type="ARBA" id="ARBA00004651"/>
    </source>
</evidence>
<keyword evidence="13 15" id="KW-0472">Membrane</keyword>
<evidence type="ECO:0000256" key="8">
    <source>
        <dbReference type="ARBA" id="ARBA00022796"/>
    </source>
</evidence>
<dbReference type="GO" id="GO:0055070">
    <property type="term" value="P:copper ion homeostasis"/>
    <property type="evidence" value="ECO:0007669"/>
    <property type="project" value="TreeGrafter"/>
</dbReference>
<keyword evidence="10" id="KW-1278">Translocase</keyword>
<evidence type="ECO:0000256" key="14">
    <source>
        <dbReference type="ARBA" id="ARBA00049289"/>
    </source>
</evidence>
<feature type="transmembrane region" description="Helical" evidence="15">
    <location>
        <begin position="178"/>
        <end position="195"/>
    </location>
</feature>
<gene>
    <name evidence="17" type="ORF">H9761_18075</name>
</gene>
<keyword evidence="6 15" id="KW-0479">Metal-binding</keyword>
<keyword evidence="7 15" id="KW-0547">Nucleotide-binding</keyword>
<evidence type="ECO:0000256" key="3">
    <source>
        <dbReference type="ARBA" id="ARBA00012517"/>
    </source>
</evidence>
<evidence type="ECO:0000256" key="12">
    <source>
        <dbReference type="ARBA" id="ARBA00023008"/>
    </source>
</evidence>
<keyword evidence="4 15" id="KW-1003">Cell membrane</keyword>
<evidence type="ECO:0000256" key="5">
    <source>
        <dbReference type="ARBA" id="ARBA00022692"/>
    </source>
</evidence>
<evidence type="ECO:0000256" key="7">
    <source>
        <dbReference type="ARBA" id="ARBA00022741"/>
    </source>
</evidence>
<evidence type="ECO:0000256" key="6">
    <source>
        <dbReference type="ARBA" id="ARBA00022723"/>
    </source>
</evidence>
<organism evidence="17 18">
    <name type="scientific">Candidatus Eisenbergiella merdavium</name>
    <dbReference type="NCBI Taxonomy" id="2838551"/>
    <lineage>
        <taxon>Bacteria</taxon>
        <taxon>Bacillati</taxon>
        <taxon>Bacillota</taxon>
        <taxon>Clostridia</taxon>
        <taxon>Lachnospirales</taxon>
        <taxon>Lachnospiraceae</taxon>
        <taxon>Eisenbergiella</taxon>
    </lineage>
</organism>
<keyword evidence="12" id="KW-0186">Copper</keyword>
<evidence type="ECO:0000256" key="2">
    <source>
        <dbReference type="ARBA" id="ARBA00006024"/>
    </source>
</evidence>
<dbReference type="Pfam" id="PF00403">
    <property type="entry name" value="HMA"/>
    <property type="match status" value="1"/>
</dbReference>
<keyword evidence="8" id="KW-0406">Ion transport</keyword>
<dbReference type="InterPro" id="IPR008250">
    <property type="entry name" value="ATPase_P-typ_transduc_dom_A_sf"/>
</dbReference>
<dbReference type="EMBL" id="DWWS01000068">
    <property type="protein sequence ID" value="HJC25572.1"/>
    <property type="molecule type" value="Genomic_DNA"/>
</dbReference>
<comment type="subcellular location">
    <subcellularLocation>
        <location evidence="1">Cell membrane</location>
        <topology evidence="1">Multi-pass membrane protein</topology>
    </subcellularLocation>
</comment>
<dbReference type="PROSITE" id="PS01047">
    <property type="entry name" value="HMA_1"/>
    <property type="match status" value="1"/>
</dbReference>
<dbReference type="InterPro" id="IPR027256">
    <property type="entry name" value="P-typ_ATPase_IB"/>
</dbReference>
<reference evidence="17" key="1">
    <citation type="journal article" date="2021" name="PeerJ">
        <title>Extensive microbial diversity within the chicken gut microbiome revealed by metagenomics and culture.</title>
        <authorList>
            <person name="Gilroy R."/>
            <person name="Ravi A."/>
            <person name="Getino M."/>
            <person name="Pursley I."/>
            <person name="Horton D.L."/>
            <person name="Alikhan N.F."/>
            <person name="Baker D."/>
            <person name="Gharbi K."/>
            <person name="Hall N."/>
            <person name="Watson M."/>
            <person name="Adriaenssens E.M."/>
            <person name="Foster-Nyarko E."/>
            <person name="Jarju S."/>
            <person name="Secka A."/>
            <person name="Antonio M."/>
            <person name="Oren A."/>
            <person name="Chaudhuri R.R."/>
            <person name="La Ragione R."/>
            <person name="Hildebrand F."/>
            <person name="Pallen M.J."/>
        </authorList>
    </citation>
    <scope>NUCLEOTIDE SEQUENCE</scope>
    <source>
        <strain evidence="17">USAMLcec2-132</strain>
    </source>
</reference>
<dbReference type="PROSITE" id="PS00154">
    <property type="entry name" value="ATPASE_E1_E2"/>
    <property type="match status" value="1"/>
</dbReference>
<dbReference type="InterPro" id="IPR059000">
    <property type="entry name" value="ATPase_P-type_domA"/>
</dbReference>
<comment type="similarity">
    <text evidence="2 15">Belongs to the cation transport ATPase (P-type) (TC 3.A.3) family. Type IB subfamily.</text>
</comment>
<feature type="transmembrane region" description="Helical" evidence="15">
    <location>
        <begin position="207"/>
        <end position="229"/>
    </location>
</feature>
<dbReference type="GO" id="GO:0005524">
    <property type="term" value="F:ATP binding"/>
    <property type="evidence" value="ECO:0007669"/>
    <property type="project" value="UniProtKB-UniRule"/>
</dbReference>
<evidence type="ECO:0000256" key="9">
    <source>
        <dbReference type="ARBA" id="ARBA00022840"/>
    </source>
</evidence>